<keyword evidence="4" id="KW-1185">Reference proteome</keyword>
<feature type="region of interest" description="Disordered" evidence="1">
    <location>
        <begin position="30"/>
        <end position="71"/>
    </location>
</feature>
<protein>
    <submittedName>
        <fullName evidence="3">SHOCT domain-containing protein</fullName>
    </submittedName>
</protein>
<evidence type="ECO:0000313" key="4">
    <source>
        <dbReference type="Proteomes" id="UP001597351"/>
    </source>
</evidence>
<organism evidence="3 4">
    <name type="scientific">Nocardioides aestuarii</name>
    <dbReference type="NCBI Taxonomy" id="252231"/>
    <lineage>
        <taxon>Bacteria</taxon>
        <taxon>Bacillati</taxon>
        <taxon>Actinomycetota</taxon>
        <taxon>Actinomycetes</taxon>
        <taxon>Propionibacteriales</taxon>
        <taxon>Nocardioidaceae</taxon>
        <taxon>Nocardioides</taxon>
    </lineage>
</organism>
<comment type="caution">
    <text evidence="3">The sequence shown here is derived from an EMBL/GenBank/DDBJ whole genome shotgun (WGS) entry which is preliminary data.</text>
</comment>
<feature type="domain" description="SHOCT" evidence="2">
    <location>
        <begin position="73"/>
        <end position="100"/>
    </location>
</feature>
<dbReference type="Pfam" id="PF09851">
    <property type="entry name" value="SHOCT"/>
    <property type="match status" value="1"/>
</dbReference>
<dbReference type="Proteomes" id="UP001597351">
    <property type="component" value="Unassembled WGS sequence"/>
</dbReference>
<feature type="compositionally biased region" description="Low complexity" evidence="1">
    <location>
        <begin position="30"/>
        <end position="45"/>
    </location>
</feature>
<sequence length="101" mass="10282">MMGRMGRPGLLGTMARTAVIAGTANATTNAMNRRAAARQQPAPTAYVQESAAPAPPPPPPPAAPPTGGDDLVDQLQRLGALHESGVLSDAEFAEAKARLLG</sequence>
<name>A0ABW4TTL6_9ACTN</name>
<evidence type="ECO:0000313" key="3">
    <source>
        <dbReference type="EMBL" id="MFD1949032.1"/>
    </source>
</evidence>
<reference evidence="4" key="1">
    <citation type="journal article" date="2019" name="Int. J. Syst. Evol. Microbiol.">
        <title>The Global Catalogue of Microorganisms (GCM) 10K type strain sequencing project: providing services to taxonomists for standard genome sequencing and annotation.</title>
        <authorList>
            <consortium name="The Broad Institute Genomics Platform"/>
            <consortium name="The Broad Institute Genome Sequencing Center for Infectious Disease"/>
            <person name="Wu L."/>
            <person name="Ma J."/>
        </authorList>
    </citation>
    <scope>NUCLEOTIDE SEQUENCE [LARGE SCALE GENOMIC DNA]</scope>
    <source>
        <strain evidence="4">CGMCC 1.12477</strain>
    </source>
</reference>
<dbReference type="RefSeq" id="WP_343921220.1">
    <property type="nucleotide sequence ID" value="NZ_BAAAJT010000003.1"/>
</dbReference>
<dbReference type="EMBL" id="JBHUGD010000004">
    <property type="protein sequence ID" value="MFD1949032.1"/>
    <property type="molecule type" value="Genomic_DNA"/>
</dbReference>
<gene>
    <name evidence="3" type="ORF">ACFSDE_19670</name>
</gene>
<evidence type="ECO:0000256" key="1">
    <source>
        <dbReference type="SAM" id="MobiDB-lite"/>
    </source>
</evidence>
<evidence type="ECO:0000259" key="2">
    <source>
        <dbReference type="Pfam" id="PF09851"/>
    </source>
</evidence>
<proteinExistence type="predicted"/>
<dbReference type="InterPro" id="IPR018649">
    <property type="entry name" value="SHOCT"/>
</dbReference>
<accession>A0ABW4TTL6</accession>
<feature type="compositionally biased region" description="Pro residues" evidence="1">
    <location>
        <begin position="53"/>
        <end position="64"/>
    </location>
</feature>